<gene>
    <name evidence="1" type="ORF">QZM52_30725</name>
</gene>
<dbReference type="EMBL" id="JAUJSQ010000017">
    <property type="protein sequence ID" value="MDN7935658.1"/>
    <property type="molecule type" value="Genomic_DNA"/>
</dbReference>
<accession>A0ABT8PMS0</accession>
<keyword evidence="2" id="KW-1185">Reference proteome</keyword>
<dbReference type="RefSeq" id="WP_301757306.1">
    <property type="nucleotide sequence ID" value="NZ_JAUJSQ010000017.1"/>
</dbReference>
<comment type="caution">
    <text evidence="1">The sequence shown here is derived from an EMBL/GenBank/DDBJ whole genome shotgun (WGS) entry which is preliminary data.</text>
</comment>
<organism evidence="1 2">
    <name type="scientific">Burkholderia metallica</name>
    <dbReference type="NCBI Taxonomy" id="488729"/>
    <lineage>
        <taxon>Bacteria</taxon>
        <taxon>Pseudomonadati</taxon>
        <taxon>Pseudomonadota</taxon>
        <taxon>Betaproteobacteria</taxon>
        <taxon>Burkholderiales</taxon>
        <taxon>Burkholderiaceae</taxon>
        <taxon>Burkholderia</taxon>
        <taxon>Burkholderia cepacia complex</taxon>
    </lineage>
</organism>
<name>A0ABT8PMS0_9BURK</name>
<evidence type="ECO:0008006" key="3">
    <source>
        <dbReference type="Google" id="ProtNLM"/>
    </source>
</evidence>
<sequence length="229" mass="25911">MKKISMLDAWLERTDPLHSFIDLESRPPNREFGGFLALDVVVPAHESLNLEAESLATSWHAVHDYVDRALSIIDADHPMWLDSEEVEMIRQQLGSLPPLCYPLYLISVGDGADERLVYVGKTSSSKGRFRGGHAAFSKLLAPEFDGQPKRVYLAAVVLLSDDASYQPLEWVKPIDTAELLLRSIEAQLIYFFKPELNTQHVHIFNAKWPVSLHIQNFTGETSFLNDKFC</sequence>
<protein>
    <recommendedName>
        <fullName evidence="3">GIY-YIG domain-containing protein</fullName>
    </recommendedName>
</protein>
<dbReference type="Proteomes" id="UP001171606">
    <property type="component" value="Unassembled WGS sequence"/>
</dbReference>
<proteinExistence type="predicted"/>
<evidence type="ECO:0000313" key="1">
    <source>
        <dbReference type="EMBL" id="MDN7935658.1"/>
    </source>
</evidence>
<evidence type="ECO:0000313" key="2">
    <source>
        <dbReference type="Proteomes" id="UP001171606"/>
    </source>
</evidence>
<reference evidence="1" key="1">
    <citation type="submission" date="2023-07" db="EMBL/GenBank/DDBJ databases">
        <title>A collection of bacterial strains from the Burkholderia cepacia Research Laboratory and Repository.</title>
        <authorList>
            <person name="Lipuma J."/>
            <person name="Spilker T."/>
            <person name="Caverly L."/>
        </authorList>
    </citation>
    <scope>NUCLEOTIDE SEQUENCE</scope>
    <source>
        <strain evidence="1">AU42020</strain>
    </source>
</reference>